<feature type="transmembrane region" description="Helical" evidence="1">
    <location>
        <begin position="37"/>
        <end position="55"/>
    </location>
</feature>
<keyword evidence="3" id="KW-1185">Reference proteome</keyword>
<evidence type="ECO:0000256" key="1">
    <source>
        <dbReference type="SAM" id="Phobius"/>
    </source>
</evidence>
<dbReference type="OrthoDB" id="1652274at2"/>
<accession>A0A4S2DQ37</accession>
<keyword evidence="1" id="KW-0812">Transmembrane</keyword>
<evidence type="ECO:0000313" key="2">
    <source>
        <dbReference type="EMBL" id="TGY44529.1"/>
    </source>
</evidence>
<proteinExistence type="predicted"/>
<organism evidence="2 3">
    <name type="scientific">Clostridium sartagoforme</name>
    <dbReference type="NCBI Taxonomy" id="84031"/>
    <lineage>
        <taxon>Bacteria</taxon>
        <taxon>Bacillati</taxon>
        <taxon>Bacillota</taxon>
        <taxon>Clostridia</taxon>
        <taxon>Eubacteriales</taxon>
        <taxon>Clostridiaceae</taxon>
        <taxon>Clostridium</taxon>
    </lineage>
</organism>
<dbReference type="EMBL" id="SRYR01000001">
    <property type="protein sequence ID" value="TGY44529.1"/>
    <property type="molecule type" value="Genomic_DNA"/>
</dbReference>
<gene>
    <name evidence="2" type="ORF">E5347_06855</name>
</gene>
<keyword evidence="1" id="KW-1133">Transmembrane helix</keyword>
<evidence type="ECO:0000313" key="3">
    <source>
        <dbReference type="Proteomes" id="UP000306888"/>
    </source>
</evidence>
<feature type="transmembrane region" description="Helical" evidence="1">
    <location>
        <begin position="61"/>
        <end position="77"/>
    </location>
</feature>
<protein>
    <submittedName>
        <fullName evidence="2">Uncharacterized protein</fullName>
    </submittedName>
</protein>
<dbReference type="RefSeq" id="WP_136005767.1">
    <property type="nucleotide sequence ID" value="NZ_SRYR01000001.1"/>
</dbReference>
<name>A0A4S2DQ37_9CLOT</name>
<comment type="caution">
    <text evidence="2">The sequence shown here is derived from an EMBL/GenBank/DDBJ whole genome shotgun (WGS) entry which is preliminary data.</text>
</comment>
<dbReference type="AlphaFoldDB" id="A0A4S2DQ37"/>
<dbReference type="Proteomes" id="UP000306888">
    <property type="component" value="Unassembled WGS sequence"/>
</dbReference>
<keyword evidence="1" id="KW-0472">Membrane</keyword>
<reference evidence="2 3" key="1">
    <citation type="submission" date="2019-04" db="EMBL/GenBank/DDBJ databases">
        <title>Microbes associate with the intestines of laboratory mice.</title>
        <authorList>
            <person name="Navarre W."/>
            <person name="Wong E."/>
            <person name="Huang K."/>
            <person name="Tropini C."/>
            <person name="Ng K."/>
            <person name="Yu B."/>
        </authorList>
    </citation>
    <scope>NUCLEOTIDE SEQUENCE [LARGE SCALE GENOMIC DNA]</scope>
    <source>
        <strain evidence="2 3">NM50_B9-20</strain>
    </source>
</reference>
<sequence length="87" mass="10297">MVRSITFVFMIITFFVTNILLERKFKKNPPKIKLGKVIAYSFLYTFVLLTIAVLFEFGFYLLIYGSIIEGCFIIVYFRHRPKTVLED</sequence>
<feature type="transmembrane region" description="Helical" evidence="1">
    <location>
        <begin position="6"/>
        <end position="25"/>
    </location>
</feature>